<reference evidence="8" key="1">
    <citation type="submission" date="2019-12" db="EMBL/GenBank/DDBJ databases">
        <title>Clostridiaceae gen. nov. sp. nov., isolated from sediment in Xinjiang, China.</title>
        <authorList>
            <person name="Zhang R."/>
        </authorList>
    </citation>
    <scope>NUCLEOTIDE SEQUENCE</scope>
    <source>
        <strain evidence="8">D2Q-11</strain>
    </source>
</reference>
<dbReference type="InterPro" id="IPR013762">
    <property type="entry name" value="Integrase-like_cat_sf"/>
</dbReference>
<dbReference type="GO" id="GO:0003677">
    <property type="term" value="F:DNA binding"/>
    <property type="evidence" value="ECO:0007669"/>
    <property type="project" value="UniProtKB-UniRule"/>
</dbReference>
<keyword evidence="2" id="KW-0229">DNA integration</keyword>
<accession>A0A942V0H2</accession>
<dbReference type="Proteomes" id="UP000724672">
    <property type="component" value="Unassembled WGS sequence"/>
</dbReference>
<name>A0A942V0H2_9FIRM</name>
<dbReference type="Pfam" id="PF02899">
    <property type="entry name" value="Phage_int_SAM_1"/>
    <property type="match status" value="1"/>
</dbReference>
<sequence length="299" mass="35066">MYLEFEDFLFNSQSRGLSPKTIKSYRNTTALFLKYLDNEMNIKDINDIKPIHVKKYFKSKSDSGCTNVYLNSINKVLRAFFRYCKEEEYIIINPMEKVKFSREEKKVIEVFNDNEVSKMLLVYDFSNYLNARNKTIVSIQLDTGIRASETINIMNNHIQEDRLFIRGKGNKERYVPISLELRKVIKRYNKHKSIYFKGKEIPNNYFLSRTGRPLTVEALERIYKKAGTIAQVRNQIRCSPHTARHYYSVKMLENNDIYTVSKLLGHSKINITQTYLSSLTNEKIIEKGICTSPLSSLNK</sequence>
<keyword evidence="9" id="KW-1185">Reference proteome</keyword>
<dbReference type="Pfam" id="PF00589">
    <property type="entry name" value="Phage_integrase"/>
    <property type="match status" value="1"/>
</dbReference>
<feature type="domain" description="Core-binding (CB)" evidence="7">
    <location>
        <begin position="1"/>
        <end position="85"/>
    </location>
</feature>
<dbReference type="AlphaFoldDB" id="A0A942V0H2"/>
<evidence type="ECO:0000256" key="1">
    <source>
        <dbReference type="ARBA" id="ARBA00008857"/>
    </source>
</evidence>
<evidence type="ECO:0000313" key="9">
    <source>
        <dbReference type="Proteomes" id="UP000724672"/>
    </source>
</evidence>
<evidence type="ECO:0000313" key="8">
    <source>
        <dbReference type="EMBL" id="MBS4539641.1"/>
    </source>
</evidence>
<evidence type="ECO:0000259" key="7">
    <source>
        <dbReference type="PROSITE" id="PS51900"/>
    </source>
</evidence>
<keyword evidence="4" id="KW-0233">DNA recombination</keyword>
<dbReference type="RefSeq" id="WP_203367563.1">
    <property type="nucleotide sequence ID" value="NZ_WSFT01000053.1"/>
</dbReference>
<evidence type="ECO:0000256" key="4">
    <source>
        <dbReference type="ARBA" id="ARBA00023172"/>
    </source>
</evidence>
<dbReference type="PANTHER" id="PTHR30349">
    <property type="entry name" value="PHAGE INTEGRASE-RELATED"/>
    <property type="match status" value="1"/>
</dbReference>
<dbReference type="InterPro" id="IPR004107">
    <property type="entry name" value="Integrase_SAM-like_N"/>
</dbReference>
<protein>
    <submittedName>
        <fullName evidence="8">Tyrosine-type recombinase/integrase</fullName>
    </submittedName>
</protein>
<gene>
    <name evidence="8" type="ORF">GOQ27_14295</name>
</gene>
<dbReference type="Gene3D" id="1.10.443.10">
    <property type="entry name" value="Intergrase catalytic core"/>
    <property type="match status" value="1"/>
</dbReference>
<dbReference type="SUPFAM" id="SSF56349">
    <property type="entry name" value="DNA breaking-rejoining enzymes"/>
    <property type="match status" value="1"/>
</dbReference>
<dbReference type="GO" id="GO:0015074">
    <property type="term" value="P:DNA integration"/>
    <property type="evidence" value="ECO:0007669"/>
    <property type="project" value="UniProtKB-KW"/>
</dbReference>
<dbReference type="PROSITE" id="PS51900">
    <property type="entry name" value="CB"/>
    <property type="match status" value="1"/>
</dbReference>
<evidence type="ECO:0000256" key="2">
    <source>
        <dbReference type="ARBA" id="ARBA00022908"/>
    </source>
</evidence>
<dbReference type="PROSITE" id="PS51898">
    <property type="entry name" value="TYR_RECOMBINASE"/>
    <property type="match status" value="1"/>
</dbReference>
<dbReference type="GO" id="GO:0006310">
    <property type="term" value="P:DNA recombination"/>
    <property type="evidence" value="ECO:0007669"/>
    <property type="project" value="UniProtKB-KW"/>
</dbReference>
<comment type="similarity">
    <text evidence="1">Belongs to the 'phage' integrase family.</text>
</comment>
<dbReference type="InterPro" id="IPR010998">
    <property type="entry name" value="Integrase_recombinase_N"/>
</dbReference>
<dbReference type="InterPro" id="IPR044068">
    <property type="entry name" value="CB"/>
</dbReference>
<dbReference type="PANTHER" id="PTHR30349:SF41">
    <property type="entry name" value="INTEGRASE_RECOMBINASE PROTEIN MJ0367-RELATED"/>
    <property type="match status" value="1"/>
</dbReference>
<evidence type="ECO:0000259" key="6">
    <source>
        <dbReference type="PROSITE" id="PS51898"/>
    </source>
</evidence>
<feature type="domain" description="Tyr recombinase" evidence="6">
    <location>
        <begin position="106"/>
        <end position="289"/>
    </location>
</feature>
<proteinExistence type="inferred from homology"/>
<evidence type="ECO:0000256" key="3">
    <source>
        <dbReference type="ARBA" id="ARBA00023125"/>
    </source>
</evidence>
<dbReference type="Gene3D" id="1.10.150.130">
    <property type="match status" value="1"/>
</dbReference>
<keyword evidence="3 5" id="KW-0238">DNA-binding</keyword>
<dbReference type="EMBL" id="WSFT01000053">
    <property type="protein sequence ID" value="MBS4539641.1"/>
    <property type="molecule type" value="Genomic_DNA"/>
</dbReference>
<evidence type="ECO:0000256" key="5">
    <source>
        <dbReference type="PROSITE-ProRule" id="PRU01248"/>
    </source>
</evidence>
<organism evidence="8 9">
    <name type="scientific">Anaeromonas frigoriresistens</name>
    <dbReference type="NCBI Taxonomy" id="2683708"/>
    <lineage>
        <taxon>Bacteria</taxon>
        <taxon>Bacillati</taxon>
        <taxon>Bacillota</taxon>
        <taxon>Tissierellia</taxon>
        <taxon>Tissierellales</taxon>
        <taxon>Thermohalobacteraceae</taxon>
        <taxon>Anaeromonas</taxon>
    </lineage>
</organism>
<dbReference type="InterPro" id="IPR050090">
    <property type="entry name" value="Tyrosine_recombinase_XerCD"/>
</dbReference>
<comment type="caution">
    <text evidence="8">The sequence shown here is derived from an EMBL/GenBank/DDBJ whole genome shotgun (WGS) entry which is preliminary data.</text>
</comment>
<dbReference type="InterPro" id="IPR002104">
    <property type="entry name" value="Integrase_catalytic"/>
</dbReference>
<dbReference type="InterPro" id="IPR011010">
    <property type="entry name" value="DNA_brk_join_enz"/>
</dbReference>